<comment type="caution">
    <text evidence="3">The sequence shown here is derived from an EMBL/GenBank/DDBJ whole genome shotgun (WGS) entry which is preliminary data.</text>
</comment>
<dbReference type="Gene3D" id="1.10.150.130">
    <property type="match status" value="1"/>
</dbReference>
<dbReference type="SUPFAM" id="SSF56349">
    <property type="entry name" value="DNA breaking-rejoining enzymes"/>
    <property type="match status" value="1"/>
</dbReference>
<dbReference type="EMBL" id="ACWG01000013">
    <property type="protein sequence ID" value="EFV30557.1"/>
    <property type="molecule type" value="Genomic_DNA"/>
</dbReference>
<dbReference type="AlphaFoldDB" id="E5WX15"/>
<feature type="domain" description="Phage integrase SAM-like" evidence="2">
    <location>
        <begin position="111"/>
        <end position="201"/>
    </location>
</feature>
<name>E5WX15_9BACE</name>
<reference evidence="3 4" key="1">
    <citation type="submission" date="2010-10" db="EMBL/GenBank/DDBJ databases">
        <title>The Genome Sequence of Bacteroides eggerthii strain 1_2_48FAA.</title>
        <authorList>
            <consortium name="The Broad Institute Genome Sequencing Platform"/>
            <person name="Ward D."/>
            <person name="Earl A."/>
            <person name="Feldgarden M."/>
            <person name="Young S.K."/>
            <person name="Gargeya S."/>
            <person name="Zeng Q."/>
            <person name="Alvarado L."/>
            <person name="Berlin A."/>
            <person name="Bochicchio J."/>
            <person name="Chapman S.B."/>
            <person name="Chen Z."/>
            <person name="Freedman E."/>
            <person name="Gellesch M."/>
            <person name="Goldberg J."/>
            <person name="Griggs A."/>
            <person name="Gujja S."/>
            <person name="Heilman E."/>
            <person name="Heiman D."/>
            <person name="Howarth C."/>
            <person name="Mehta T."/>
            <person name="Neiman D."/>
            <person name="Pearson M."/>
            <person name="Roberts A."/>
            <person name="Saif S."/>
            <person name="Shea T."/>
            <person name="Shenoy N."/>
            <person name="Sisk P."/>
            <person name="Stolte C."/>
            <person name="Sykes S."/>
            <person name="White J."/>
            <person name="Yandava C."/>
            <person name="Allen-Vercoe E."/>
            <person name="Ambrose C."/>
            <person name="Strauss J."/>
            <person name="Daigneault M."/>
            <person name="Haas B."/>
            <person name="Nusbaum C."/>
            <person name="Birren B."/>
        </authorList>
    </citation>
    <scope>NUCLEOTIDE SEQUENCE [LARGE SCALE GENOMIC DNA]</scope>
    <source>
        <strain evidence="3 4">1_2_48FAA</strain>
    </source>
</reference>
<dbReference type="InterPro" id="IPR010998">
    <property type="entry name" value="Integrase_recombinase_N"/>
</dbReference>
<organism evidence="3 4">
    <name type="scientific">Bacteroides eggerthii 1_2_48FAA</name>
    <dbReference type="NCBI Taxonomy" id="665953"/>
    <lineage>
        <taxon>Bacteria</taxon>
        <taxon>Pseudomonadati</taxon>
        <taxon>Bacteroidota</taxon>
        <taxon>Bacteroidia</taxon>
        <taxon>Bacteroidales</taxon>
        <taxon>Bacteroidaceae</taxon>
        <taxon>Bacteroides</taxon>
    </lineage>
</organism>
<evidence type="ECO:0000313" key="4">
    <source>
        <dbReference type="Proteomes" id="UP000003246"/>
    </source>
</evidence>
<sequence>MATVKVKFRASSVEMKEGSLYYQVIHNRLVRQLHTGYRLFPSEWDAGISEVVVASGTEEGRRNYLLSMKTAIADDLSRLRSVIARLERSDTGYTADKVVEVFSSPADCGGFLSFARQLIQELKKIGKRRTAETYTTALNSFLRFRGERDLLFEEVDSNLMVEYETFLKGINVCPNSSSFYMRNLRAIYNRAVERELTVQRYPFKHVYTGVDKTVKRAVPLKVIRRIRDLDLTLSPVLDYARDLFMFSFYTRGMAFVDMAYLKKKDLQNGVLVYRRQKTGQQLFIKWEKPMQEIVGKYDTSATPYLLPIIRDMDTDARKQYKNAAHLVNDKLKKNRPAVRACHTADKLCRAPRLGFHRKEQEHSDFHHQRSDGTRFGEYHAYLPCLIRHIGRGQGQQPYSKITVIGRKICIIPAHRTDSKKAIRKMAIETEKLCNLKHLFLREVFCKCKDTQKSNKRFTINEIYCPSE</sequence>
<dbReference type="InterPro" id="IPR025269">
    <property type="entry name" value="SAM-like_dom"/>
</dbReference>
<protein>
    <submittedName>
        <fullName evidence="3">Transposase</fullName>
    </submittedName>
</protein>
<evidence type="ECO:0000259" key="2">
    <source>
        <dbReference type="Pfam" id="PF13102"/>
    </source>
</evidence>
<accession>E5WX15</accession>
<evidence type="ECO:0000256" key="1">
    <source>
        <dbReference type="ARBA" id="ARBA00023125"/>
    </source>
</evidence>
<dbReference type="Pfam" id="PF13102">
    <property type="entry name" value="Phage_int_SAM_5"/>
    <property type="match status" value="1"/>
</dbReference>
<keyword evidence="1" id="KW-0238">DNA-binding</keyword>
<dbReference type="Proteomes" id="UP000003246">
    <property type="component" value="Unassembled WGS sequence"/>
</dbReference>
<dbReference type="InterPro" id="IPR011010">
    <property type="entry name" value="DNA_brk_join_enz"/>
</dbReference>
<gene>
    <name evidence="3" type="ORF">HMPREF1016_01217</name>
</gene>
<evidence type="ECO:0000313" key="3">
    <source>
        <dbReference type="EMBL" id="EFV30557.1"/>
    </source>
</evidence>
<dbReference type="GO" id="GO:0003677">
    <property type="term" value="F:DNA binding"/>
    <property type="evidence" value="ECO:0007669"/>
    <property type="project" value="UniProtKB-KW"/>
</dbReference>
<dbReference type="HOGENOM" id="CLU_584830_0_0_10"/>
<proteinExistence type="predicted"/>